<comment type="caution">
    <text evidence="6">The sequence shown here is derived from an EMBL/GenBank/DDBJ whole genome shotgun (WGS) entry which is preliminary data.</text>
</comment>
<dbReference type="Pfam" id="PF00072">
    <property type="entry name" value="Response_reg"/>
    <property type="match status" value="1"/>
</dbReference>
<dbReference type="SMART" id="SM00448">
    <property type="entry name" value="REC"/>
    <property type="match status" value="1"/>
</dbReference>
<dbReference type="RefSeq" id="WP_184246732.1">
    <property type="nucleotide sequence ID" value="NZ_JACHLR010000012.1"/>
</dbReference>
<gene>
    <name evidence="6" type="ORF">HNO88_002918</name>
</gene>
<feature type="domain" description="Response regulatory" evidence="5">
    <location>
        <begin position="5"/>
        <end position="122"/>
    </location>
</feature>
<dbReference type="InterPro" id="IPR051015">
    <property type="entry name" value="EvgA-like"/>
</dbReference>
<feature type="modified residue" description="4-aspartylphosphate" evidence="3">
    <location>
        <position position="57"/>
    </location>
</feature>
<evidence type="ECO:0000313" key="6">
    <source>
        <dbReference type="EMBL" id="MBB4859589.1"/>
    </source>
</evidence>
<dbReference type="InterPro" id="IPR001789">
    <property type="entry name" value="Sig_transdc_resp-reg_receiver"/>
</dbReference>
<dbReference type="PROSITE" id="PS50043">
    <property type="entry name" value="HTH_LUXR_2"/>
    <property type="match status" value="1"/>
</dbReference>
<dbReference type="Proteomes" id="UP000555448">
    <property type="component" value="Unassembled WGS sequence"/>
</dbReference>
<evidence type="ECO:0000259" key="5">
    <source>
        <dbReference type="PROSITE" id="PS50110"/>
    </source>
</evidence>
<dbReference type="InterPro" id="IPR011006">
    <property type="entry name" value="CheY-like_superfamily"/>
</dbReference>
<keyword evidence="2 6" id="KW-0238">DNA-binding</keyword>
<evidence type="ECO:0000256" key="1">
    <source>
        <dbReference type="ARBA" id="ARBA00022553"/>
    </source>
</evidence>
<dbReference type="Pfam" id="PF00196">
    <property type="entry name" value="GerE"/>
    <property type="match status" value="1"/>
</dbReference>
<dbReference type="SUPFAM" id="SSF52172">
    <property type="entry name" value="CheY-like"/>
    <property type="match status" value="1"/>
</dbReference>
<dbReference type="EMBL" id="JACHLR010000012">
    <property type="protein sequence ID" value="MBB4859589.1"/>
    <property type="molecule type" value="Genomic_DNA"/>
</dbReference>
<dbReference type="PROSITE" id="PS50110">
    <property type="entry name" value="RESPONSE_REGULATORY"/>
    <property type="match status" value="1"/>
</dbReference>
<sequence length="210" mass="22408">MDTRRILIADDHPLAREGLALAVRHAIPGAVISGVGTIAQAEALVARGRRFDLALLDLMLPDTHGFSGLLQLQFALPQVPVVIVTAREEPALARTARELGAAGFLRKSAPLDNLAEALRGIVAGKPVFSAGRICGDAGLVRERMAKLSPARRRVLFALADGRANKQIAQDLDVSEATVKAHLTAIFRLLGVHNRMQAMLALQPLLGETAQ</sequence>
<keyword evidence="1 3" id="KW-0597">Phosphoprotein</keyword>
<keyword evidence="7" id="KW-1185">Reference proteome</keyword>
<evidence type="ECO:0000313" key="7">
    <source>
        <dbReference type="Proteomes" id="UP000555448"/>
    </source>
</evidence>
<reference evidence="6 7" key="1">
    <citation type="submission" date="2020-08" db="EMBL/GenBank/DDBJ databases">
        <title>Functional genomics of gut bacteria from endangered species of beetles.</title>
        <authorList>
            <person name="Carlos-Shanley C."/>
        </authorList>
    </citation>
    <scope>NUCLEOTIDE SEQUENCE [LARGE SCALE GENOMIC DNA]</scope>
    <source>
        <strain evidence="6 7">S00245</strain>
    </source>
</reference>
<evidence type="ECO:0000256" key="3">
    <source>
        <dbReference type="PROSITE-ProRule" id="PRU00169"/>
    </source>
</evidence>
<evidence type="ECO:0000256" key="2">
    <source>
        <dbReference type="ARBA" id="ARBA00023125"/>
    </source>
</evidence>
<name>A0A7W7KB62_9SPHN</name>
<dbReference type="InterPro" id="IPR016032">
    <property type="entry name" value="Sig_transdc_resp-reg_C-effctor"/>
</dbReference>
<proteinExistence type="predicted"/>
<dbReference type="GO" id="GO:0006355">
    <property type="term" value="P:regulation of DNA-templated transcription"/>
    <property type="evidence" value="ECO:0007669"/>
    <property type="project" value="InterPro"/>
</dbReference>
<dbReference type="Gene3D" id="1.10.10.10">
    <property type="entry name" value="Winged helix-like DNA-binding domain superfamily/Winged helix DNA-binding domain"/>
    <property type="match status" value="1"/>
</dbReference>
<accession>A0A7W7KB62</accession>
<organism evidence="6 7">
    <name type="scientific">Novosphingobium chloroacetimidivorans</name>
    <dbReference type="NCBI Taxonomy" id="1428314"/>
    <lineage>
        <taxon>Bacteria</taxon>
        <taxon>Pseudomonadati</taxon>
        <taxon>Pseudomonadota</taxon>
        <taxon>Alphaproteobacteria</taxon>
        <taxon>Sphingomonadales</taxon>
        <taxon>Sphingomonadaceae</taxon>
        <taxon>Novosphingobium</taxon>
    </lineage>
</organism>
<evidence type="ECO:0000259" key="4">
    <source>
        <dbReference type="PROSITE" id="PS50043"/>
    </source>
</evidence>
<dbReference type="SMART" id="SM00421">
    <property type="entry name" value="HTH_LUXR"/>
    <property type="match status" value="1"/>
</dbReference>
<dbReference type="PANTHER" id="PTHR45566">
    <property type="entry name" value="HTH-TYPE TRANSCRIPTIONAL REGULATOR YHJB-RELATED"/>
    <property type="match status" value="1"/>
</dbReference>
<dbReference type="InterPro" id="IPR000792">
    <property type="entry name" value="Tscrpt_reg_LuxR_C"/>
</dbReference>
<dbReference type="CDD" id="cd06170">
    <property type="entry name" value="LuxR_C_like"/>
    <property type="match status" value="1"/>
</dbReference>
<dbReference type="SUPFAM" id="SSF46894">
    <property type="entry name" value="C-terminal effector domain of the bipartite response regulators"/>
    <property type="match status" value="1"/>
</dbReference>
<dbReference type="Gene3D" id="3.40.50.2300">
    <property type="match status" value="1"/>
</dbReference>
<dbReference type="GO" id="GO:0000160">
    <property type="term" value="P:phosphorelay signal transduction system"/>
    <property type="evidence" value="ECO:0007669"/>
    <property type="project" value="InterPro"/>
</dbReference>
<dbReference type="InterPro" id="IPR036388">
    <property type="entry name" value="WH-like_DNA-bd_sf"/>
</dbReference>
<protein>
    <submittedName>
        <fullName evidence="6">DNA-binding NarL/FixJ family response regulator</fullName>
    </submittedName>
</protein>
<dbReference type="PRINTS" id="PR00038">
    <property type="entry name" value="HTHLUXR"/>
</dbReference>
<dbReference type="CDD" id="cd17535">
    <property type="entry name" value="REC_NarL-like"/>
    <property type="match status" value="1"/>
</dbReference>
<dbReference type="AlphaFoldDB" id="A0A7W7KB62"/>
<dbReference type="InterPro" id="IPR058245">
    <property type="entry name" value="NreC/VraR/RcsB-like_REC"/>
</dbReference>
<feature type="domain" description="HTH luxR-type" evidence="4">
    <location>
        <begin position="140"/>
        <end position="205"/>
    </location>
</feature>
<dbReference type="PANTHER" id="PTHR45566:SF1">
    <property type="entry name" value="HTH-TYPE TRANSCRIPTIONAL REGULATOR YHJB-RELATED"/>
    <property type="match status" value="1"/>
</dbReference>
<dbReference type="GO" id="GO:0003677">
    <property type="term" value="F:DNA binding"/>
    <property type="evidence" value="ECO:0007669"/>
    <property type="project" value="UniProtKB-KW"/>
</dbReference>